<feature type="region of interest" description="Disordered" evidence="14">
    <location>
        <begin position="702"/>
        <end position="746"/>
    </location>
</feature>
<dbReference type="EC" id="3.1.3.48" evidence="4"/>
<dbReference type="CDD" id="cd17657">
    <property type="entry name" value="CDC14_N"/>
    <property type="match status" value="1"/>
</dbReference>
<feature type="compositionally biased region" description="Polar residues" evidence="14">
    <location>
        <begin position="437"/>
        <end position="448"/>
    </location>
</feature>
<dbReference type="InterPro" id="IPR020422">
    <property type="entry name" value="TYR_PHOSPHATASE_DUAL_dom"/>
</dbReference>
<feature type="compositionally biased region" description="Basic and acidic residues" evidence="14">
    <location>
        <begin position="774"/>
        <end position="786"/>
    </location>
</feature>
<dbReference type="GO" id="GO:0004725">
    <property type="term" value="F:protein tyrosine phosphatase activity"/>
    <property type="evidence" value="ECO:0007669"/>
    <property type="project" value="UniProtKB-EC"/>
</dbReference>
<dbReference type="PROSITE" id="PS50054">
    <property type="entry name" value="TYR_PHOSPHATASE_DUAL"/>
    <property type="match status" value="1"/>
</dbReference>
<evidence type="ECO:0000256" key="9">
    <source>
        <dbReference type="ARBA" id="ARBA00022801"/>
    </source>
</evidence>
<protein>
    <recommendedName>
        <fullName evidence="4">protein-tyrosine-phosphatase</fullName>
        <ecNumber evidence="4">3.1.3.48</ecNumber>
    </recommendedName>
</protein>
<dbReference type="SUPFAM" id="SSF52799">
    <property type="entry name" value="(Phosphotyrosine protein) phosphatases II"/>
    <property type="match status" value="2"/>
</dbReference>
<proteinExistence type="inferred from homology"/>
<feature type="domain" description="Tyrosine-protein phosphatase" evidence="15">
    <location>
        <begin position="469"/>
        <end position="623"/>
    </location>
</feature>
<dbReference type="GO" id="GO:0000278">
    <property type="term" value="P:mitotic cell cycle"/>
    <property type="evidence" value="ECO:0007669"/>
    <property type="project" value="UniProtKB-ARBA"/>
</dbReference>
<feature type="compositionally biased region" description="Polar residues" evidence="14">
    <location>
        <begin position="69"/>
        <end position="84"/>
    </location>
</feature>
<keyword evidence="18" id="KW-1185">Reference proteome</keyword>
<dbReference type="EMBL" id="JAAAJA010000438">
    <property type="protein sequence ID" value="KAG0253812.1"/>
    <property type="molecule type" value="Genomic_DNA"/>
</dbReference>
<evidence type="ECO:0000256" key="10">
    <source>
        <dbReference type="ARBA" id="ARBA00022912"/>
    </source>
</evidence>
<keyword evidence="6" id="KW-0597">Phosphoprotein</keyword>
<dbReference type="SMART" id="SM00195">
    <property type="entry name" value="DSPc"/>
    <property type="match status" value="1"/>
</dbReference>
<dbReference type="InterPro" id="IPR050561">
    <property type="entry name" value="PTP"/>
</dbReference>
<dbReference type="GO" id="GO:0031981">
    <property type="term" value="C:nuclear lumen"/>
    <property type="evidence" value="ECO:0007669"/>
    <property type="project" value="UniProtKB-ARBA"/>
</dbReference>
<feature type="compositionally biased region" description="Polar residues" evidence="14">
    <location>
        <begin position="394"/>
        <end position="420"/>
    </location>
</feature>
<evidence type="ECO:0000256" key="8">
    <source>
        <dbReference type="ARBA" id="ARBA00022776"/>
    </source>
</evidence>
<gene>
    <name evidence="17" type="primary">CDC14A</name>
    <name evidence="17" type="ORF">BG011_006147</name>
</gene>
<dbReference type="PROSITE" id="PS00383">
    <property type="entry name" value="TYR_PHOSPHATASE_1"/>
    <property type="match status" value="1"/>
</dbReference>
<feature type="region of interest" description="Disordered" evidence="14">
    <location>
        <begin position="380"/>
        <end position="486"/>
    </location>
</feature>
<evidence type="ECO:0000256" key="14">
    <source>
        <dbReference type="SAM" id="MobiDB-lite"/>
    </source>
</evidence>
<evidence type="ECO:0000256" key="13">
    <source>
        <dbReference type="ARBA" id="ARBA00023306"/>
    </source>
</evidence>
<keyword evidence="10" id="KW-0904">Protein phosphatase</keyword>
<keyword evidence="7" id="KW-0132">Cell division</keyword>
<dbReference type="SMART" id="SM00404">
    <property type="entry name" value="PTPc_motif"/>
    <property type="match status" value="1"/>
</dbReference>
<dbReference type="InterPro" id="IPR029021">
    <property type="entry name" value="Prot-tyrosine_phosphatase-like"/>
</dbReference>
<evidence type="ECO:0000256" key="4">
    <source>
        <dbReference type="ARBA" id="ARBA00013064"/>
    </source>
</evidence>
<dbReference type="GO" id="GO:0032954">
    <property type="term" value="P:regulation of cytokinetic process"/>
    <property type="evidence" value="ECO:0007669"/>
    <property type="project" value="UniProtKB-ARBA"/>
</dbReference>
<organism evidence="17 18">
    <name type="scientific">Mortierella polycephala</name>
    <dbReference type="NCBI Taxonomy" id="41804"/>
    <lineage>
        <taxon>Eukaryota</taxon>
        <taxon>Fungi</taxon>
        <taxon>Fungi incertae sedis</taxon>
        <taxon>Mucoromycota</taxon>
        <taxon>Mortierellomycotina</taxon>
        <taxon>Mortierellomycetes</taxon>
        <taxon>Mortierellales</taxon>
        <taxon>Mortierellaceae</taxon>
        <taxon>Mortierella</taxon>
    </lineage>
</organism>
<feature type="region of interest" description="Disordered" evidence="14">
    <location>
        <begin position="44"/>
        <end position="117"/>
    </location>
</feature>
<evidence type="ECO:0000256" key="3">
    <source>
        <dbReference type="ARBA" id="ARBA00007315"/>
    </source>
</evidence>
<dbReference type="GO" id="GO:0007096">
    <property type="term" value="P:regulation of exit from mitosis"/>
    <property type="evidence" value="ECO:0007669"/>
    <property type="project" value="UniProtKB-ARBA"/>
</dbReference>
<keyword evidence="12" id="KW-0469">Meiosis</keyword>
<dbReference type="InterPro" id="IPR000387">
    <property type="entry name" value="Tyr_Pase_dom"/>
</dbReference>
<dbReference type="Proteomes" id="UP000726737">
    <property type="component" value="Unassembled WGS sequence"/>
</dbReference>
<evidence type="ECO:0000256" key="2">
    <source>
        <dbReference type="ARBA" id="ARBA00004496"/>
    </source>
</evidence>
<feature type="region of interest" description="Disordered" evidence="14">
    <location>
        <begin position="811"/>
        <end position="873"/>
    </location>
</feature>
<feature type="compositionally biased region" description="Pro residues" evidence="14">
    <location>
        <begin position="50"/>
        <end position="59"/>
    </location>
</feature>
<feature type="compositionally biased region" description="Basic and acidic residues" evidence="14">
    <location>
        <begin position="425"/>
        <end position="434"/>
    </location>
</feature>
<dbReference type="InterPro" id="IPR029260">
    <property type="entry name" value="DSPn"/>
</dbReference>
<feature type="compositionally biased region" description="Basic residues" evidence="14">
    <location>
        <begin position="811"/>
        <end position="822"/>
    </location>
</feature>
<evidence type="ECO:0000256" key="1">
    <source>
        <dbReference type="ARBA" id="ARBA00004123"/>
    </source>
</evidence>
<feature type="compositionally biased region" description="Basic and acidic residues" evidence="14">
    <location>
        <begin position="85"/>
        <end position="105"/>
    </location>
</feature>
<dbReference type="GO" id="GO:0033554">
    <property type="term" value="P:cellular response to stress"/>
    <property type="evidence" value="ECO:0007669"/>
    <property type="project" value="UniProtKB-ARBA"/>
</dbReference>
<comment type="caution">
    <text evidence="17">The sequence shown here is derived from an EMBL/GenBank/DDBJ whole genome shotgun (WGS) entry which is preliminary data.</text>
</comment>
<dbReference type="FunFam" id="3.90.190.10:FF:000038">
    <property type="entry name" value="Tyrosine-protein phosphatase CDC14"/>
    <property type="match status" value="1"/>
</dbReference>
<keyword evidence="5" id="KW-0963">Cytoplasm</keyword>
<feature type="domain" description="Tyrosine specific protein phosphatases" evidence="16">
    <location>
        <begin position="544"/>
        <end position="610"/>
    </location>
</feature>
<evidence type="ECO:0000259" key="15">
    <source>
        <dbReference type="PROSITE" id="PS50054"/>
    </source>
</evidence>
<evidence type="ECO:0000313" key="18">
    <source>
        <dbReference type="Proteomes" id="UP000726737"/>
    </source>
</evidence>
<dbReference type="InterPro" id="IPR000340">
    <property type="entry name" value="Dual-sp_phosphatase_cat-dom"/>
</dbReference>
<sequence>MNSHNAELHYRTGSSTILIPPAAITAPSPLITPVLPGHISLLLAGRKHPSTPPPPPIPTRSPRRPKSTALSNGVNLFKGTTSESKNIKDKEGGACEDAKDPKEVGGRSLHRVSSHQSNVDEHVHVHVNEQVNRGCRQKAHQVVDDIDREASNVCEFIEDQLYFMWTPINPINTRRTTYLTIDEYLHYETFFSDFGPFDISDIFRFCYLLKERYELAKSMGKVLCLHTNPEDLTRANAAFALCCYMMLLQNKTPEEAYAPIEFVYPEIKPFRDAGCGPSTYYLTILDCLHGLQKGLDLGLLRLDQFDVKEYKYYEQPCNGDFNWITPSFIAFAGPTDRLTYAELQRRQTIKAANAVVVLAGLGSRQEGDEVSVSEFSVSSMSSTSSGEAASALSTRSATPSSTHSSGVSRIPTPSSFSTECGKSMEGGKDGHDIPTPETLSTFKAASSDTTEKDQVINQESNRGDQDKDDDTDMEIKEKKKTRKPRAHLKKDFQNVLDYFGAHNVNCVIRLNDRMYDEKHFQALGIEHKDLIYPDGTCPPSHIVREFLEICVDVIEKNSGVVAVHCMAGLGRTGTLIGAYLMRKYDLTAKTTIAFLRLMRPGSVVGPQQNWLAENESFLRGHSLWDYCRDKSTTSSTAATGTPATDYDQVFSRANSAGLESRLPGIGVEDEKKIEVEEKLIRIDLYNGYEASAGVDHATVKSLESEGGSMGESRDRQHGSSNSTQKGDSLPTPWIIAGPRPLPPQHSRQISVNNLERLSAGFERGSVVDEDEDKEQERESNTKSKYDADIGTLGREHVGATNYVIPIQPRKLQPHHHRHHQHPHANSSDAKGGRERAINELNDSTWLSSDDETRAFIPNKNVGNPPSPSKVLQR</sequence>
<dbReference type="GO" id="GO:0051321">
    <property type="term" value="P:meiotic cell cycle"/>
    <property type="evidence" value="ECO:0007669"/>
    <property type="project" value="UniProtKB-KW"/>
</dbReference>
<dbReference type="Pfam" id="PF14671">
    <property type="entry name" value="DSPn"/>
    <property type="match status" value="1"/>
</dbReference>
<evidence type="ECO:0000256" key="11">
    <source>
        <dbReference type="ARBA" id="ARBA00023242"/>
    </source>
</evidence>
<dbReference type="Gene3D" id="3.90.190.10">
    <property type="entry name" value="Protein tyrosine phosphatase superfamily"/>
    <property type="match status" value="2"/>
</dbReference>
<evidence type="ECO:0000256" key="6">
    <source>
        <dbReference type="ARBA" id="ARBA00022553"/>
    </source>
</evidence>
<evidence type="ECO:0000259" key="16">
    <source>
        <dbReference type="PROSITE" id="PS50056"/>
    </source>
</evidence>
<keyword evidence="9" id="KW-0378">Hydrolase</keyword>
<dbReference type="PANTHER" id="PTHR23339">
    <property type="entry name" value="TYROSINE SPECIFIC PROTEIN PHOSPHATASE AND DUAL SPECIFICITY PROTEIN PHOSPHATASE"/>
    <property type="match status" value="1"/>
</dbReference>
<dbReference type="InterPro" id="IPR003595">
    <property type="entry name" value="Tyr_Pase_cat"/>
</dbReference>
<feature type="compositionally biased region" description="Low complexity" evidence="14">
    <location>
        <begin position="380"/>
        <end position="393"/>
    </location>
</feature>
<feature type="region of interest" description="Disordered" evidence="14">
    <location>
        <begin position="762"/>
        <end position="786"/>
    </location>
</feature>
<keyword evidence="11" id="KW-0539">Nucleus</keyword>
<dbReference type="GO" id="GO:0005815">
    <property type="term" value="C:microtubule organizing center"/>
    <property type="evidence" value="ECO:0007669"/>
    <property type="project" value="UniProtKB-ARBA"/>
</dbReference>
<keyword evidence="8" id="KW-0498">Mitosis</keyword>
<accession>A0A9P6U004</accession>
<evidence type="ECO:0000256" key="7">
    <source>
        <dbReference type="ARBA" id="ARBA00022618"/>
    </source>
</evidence>
<name>A0A9P6U004_9FUNG</name>
<dbReference type="Pfam" id="PF00782">
    <property type="entry name" value="DSPc"/>
    <property type="match status" value="1"/>
</dbReference>
<evidence type="ECO:0000256" key="12">
    <source>
        <dbReference type="ARBA" id="ARBA00023254"/>
    </source>
</evidence>
<dbReference type="AlphaFoldDB" id="A0A9P6U004"/>
<reference evidence="17" key="1">
    <citation type="journal article" date="2020" name="Fungal Divers.">
        <title>Resolving the Mortierellaceae phylogeny through synthesis of multi-gene phylogenetics and phylogenomics.</title>
        <authorList>
            <person name="Vandepol N."/>
            <person name="Liber J."/>
            <person name="Desiro A."/>
            <person name="Na H."/>
            <person name="Kennedy M."/>
            <person name="Barry K."/>
            <person name="Grigoriev I.V."/>
            <person name="Miller A.N."/>
            <person name="O'Donnell K."/>
            <person name="Stajich J.E."/>
            <person name="Bonito G."/>
        </authorList>
    </citation>
    <scope>NUCLEOTIDE SEQUENCE</scope>
    <source>
        <strain evidence="17">KOD948</strain>
    </source>
</reference>
<evidence type="ECO:0000256" key="5">
    <source>
        <dbReference type="ARBA" id="ARBA00022490"/>
    </source>
</evidence>
<dbReference type="PROSITE" id="PS50056">
    <property type="entry name" value="TYR_PHOSPHATASE_2"/>
    <property type="match status" value="1"/>
</dbReference>
<comment type="similarity">
    <text evidence="3">Belongs to the protein-tyrosine phosphatase family. Non-receptor class CDC14 subfamily.</text>
</comment>
<dbReference type="GO" id="GO:0051301">
    <property type="term" value="P:cell division"/>
    <property type="evidence" value="ECO:0007669"/>
    <property type="project" value="UniProtKB-KW"/>
</dbReference>
<evidence type="ECO:0000313" key="17">
    <source>
        <dbReference type="EMBL" id="KAG0253812.1"/>
    </source>
</evidence>
<keyword evidence="13" id="KW-0131">Cell cycle</keyword>
<comment type="subcellular location">
    <subcellularLocation>
        <location evidence="2">Cytoplasm</location>
    </subcellularLocation>
    <subcellularLocation>
        <location evidence="1">Nucleus</location>
    </subcellularLocation>
</comment>
<dbReference type="InterPro" id="IPR016130">
    <property type="entry name" value="Tyr_Pase_AS"/>
</dbReference>
<dbReference type="OrthoDB" id="5632at2759"/>
<dbReference type="GO" id="GO:0005737">
    <property type="term" value="C:cytoplasm"/>
    <property type="evidence" value="ECO:0007669"/>
    <property type="project" value="UniProtKB-SubCell"/>
</dbReference>